<dbReference type="PANTHER" id="PTHR42743">
    <property type="entry name" value="AMINO-ACID AMINOTRANSFERASE"/>
    <property type="match status" value="1"/>
</dbReference>
<comment type="cofactor">
    <cofactor evidence="1 5">
        <name>pyridoxal 5'-phosphate</name>
        <dbReference type="ChEBI" id="CHEBI:597326"/>
    </cofactor>
</comment>
<evidence type="ECO:0000256" key="2">
    <source>
        <dbReference type="ARBA" id="ARBA00009320"/>
    </source>
</evidence>
<evidence type="ECO:0000313" key="7">
    <source>
        <dbReference type="Proteomes" id="UP000679179"/>
    </source>
</evidence>
<dbReference type="AlphaFoldDB" id="A0A919RX66"/>
<dbReference type="Gene3D" id="3.20.10.10">
    <property type="entry name" value="D-amino Acid Aminotransferase, subunit A, domain 2"/>
    <property type="match status" value="1"/>
</dbReference>
<evidence type="ECO:0000256" key="1">
    <source>
        <dbReference type="ARBA" id="ARBA00001933"/>
    </source>
</evidence>
<proteinExistence type="inferred from homology"/>
<dbReference type="CDD" id="cd00449">
    <property type="entry name" value="PLPDE_IV"/>
    <property type="match status" value="1"/>
</dbReference>
<dbReference type="GO" id="GO:0008483">
    <property type="term" value="F:transaminase activity"/>
    <property type="evidence" value="ECO:0007669"/>
    <property type="project" value="UniProtKB-KW"/>
</dbReference>
<dbReference type="InterPro" id="IPR036038">
    <property type="entry name" value="Aminotransferase-like"/>
</dbReference>
<dbReference type="PROSITE" id="PS00770">
    <property type="entry name" value="AA_TRANSFER_CLASS_4"/>
    <property type="match status" value="1"/>
</dbReference>
<dbReference type="GO" id="GO:0046394">
    <property type="term" value="P:carboxylic acid biosynthetic process"/>
    <property type="evidence" value="ECO:0007669"/>
    <property type="project" value="UniProtKB-ARBA"/>
</dbReference>
<dbReference type="InterPro" id="IPR043132">
    <property type="entry name" value="BCAT-like_C"/>
</dbReference>
<dbReference type="InterPro" id="IPR050571">
    <property type="entry name" value="Class-IV_PLP-Dep_Aminotrnsfr"/>
</dbReference>
<dbReference type="Gene3D" id="3.30.470.10">
    <property type="match status" value="1"/>
</dbReference>
<dbReference type="RefSeq" id="WP_212902865.1">
    <property type="nucleotide sequence ID" value="NZ_BOPZ01000004.1"/>
</dbReference>
<dbReference type="Proteomes" id="UP000679179">
    <property type="component" value="Unassembled WGS sequence"/>
</dbReference>
<accession>A0A919RX66</accession>
<keyword evidence="6" id="KW-0808">Transferase</keyword>
<name>A0A919RX66_9CLOT</name>
<keyword evidence="3 5" id="KW-0663">Pyridoxal phosphate</keyword>
<evidence type="ECO:0000256" key="5">
    <source>
        <dbReference type="RuleBase" id="RU004516"/>
    </source>
</evidence>
<dbReference type="PANTHER" id="PTHR42743:SF11">
    <property type="entry name" value="AMINODEOXYCHORISMATE LYASE"/>
    <property type="match status" value="1"/>
</dbReference>
<sequence length="277" mass="31944">MNECHNEKYIENGVVKDKGEFNDNILLKNGVVYEVLRVIDGIPLFLERHLKRMENSFKIINKTLKYTEDEIKKHINKLIEVNNTSTGNIKLIIDSYSEEKHLMIYFVKHSYPSEQEYDEGVKTILYFGERQNPNAKIINGNFREAVNQAIKANNVYEAILVDRNGFVTEGSRSNIFMVKNNEVFTSPLHDVLPGVTRSTVIDLCIDNNIKIIEDKISYKTMCSFDGLFITGTSPKILPICAVDKINFNSSSNDLILKLMKLYDKNINNYIEIRKNNF</sequence>
<dbReference type="GO" id="GO:0005829">
    <property type="term" value="C:cytosol"/>
    <property type="evidence" value="ECO:0007669"/>
    <property type="project" value="TreeGrafter"/>
</dbReference>
<evidence type="ECO:0000313" key="6">
    <source>
        <dbReference type="EMBL" id="GIM28130.1"/>
    </source>
</evidence>
<protein>
    <submittedName>
        <fullName evidence="6">Branched chain amino acid aminotransferase</fullName>
    </submittedName>
</protein>
<keyword evidence="6" id="KW-0032">Aminotransferase</keyword>
<dbReference type="EMBL" id="BOPZ01000004">
    <property type="protein sequence ID" value="GIM28130.1"/>
    <property type="molecule type" value="Genomic_DNA"/>
</dbReference>
<gene>
    <name evidence="6" type="ORF">CPJCM30710_07960</name>
</gene>
<evidence type="ECO:0000256" key="4">
    <source>
        <dbReference type="RuleBase" id="RU004106"/>
    </source>
</evidence>
<dbReference type="GO" id="GO:0008652">
    <property type="term" value="P:amino acid biosynthetic process"/>
    <property type="evidence" value="ECO:0007669"/>
    <property type="project" value="UniProtKB-ARBA"/>
</dbReference>
<dbReference type="InterPro" id="IPR043131">
    <property type="entry name" value="BCAT-like_N"/>
</dbReference>
<reference evidence="6" key="1">
    <citation type="submission" date="2021-03" db="EMBL/GenBank/DDBJ databases">
        <title>Taxonomic study of Clostridium polyendosporum from meadow-gley soil under rice.</title>
        <authorList>
            <person name="Kobayashi H."/>
            <person name="Tanizawa Y."/>
            <person name="Yagura M."/>
        </authorList>
    </citation>
    <scope>NUCLEOTIDE SEQUENCE</scope>
    <source>
        <strain evidence="6">JCM 30710</strain>
    </source>
</reference>
<organism evidence="6 7">
    <name type="scientific">Clostridium polyendosporum</name>
    <dbReference type="NCBI Taxonomy" id="69208"/>
    <lineage>
        <taxon>Bacteria</taxon>
        <taxon>Bacillati</taxon>
        <taxon>Bacillota</taxon>
        <taxon>Clostridia</taxon>
        <taxon>Eubacteriales</taxon>
        <taxon>Clostridiaceae</taxon>
        <taxon>Clostridium</taxon>
    </lineage>
</organism>
<evidence type="ECO:0000256" key="3">
    <source>
        <dbReference type="ARBA" id="ARBA00022898"/>
    </source>
</evidence>
<dbReference type="Pfam" id="PF01063">
    <property type="entry name" value="Aminotran_4"/>
    <property type="match status" value="1"/>
</dbReference>
<dbReference type="SUPFAM" id="SSF56752">
    <property type="entry name" value="D-aminoacid aminotransferase-like PLP-dependent enzymes"/>
    <property type="match status" value="1"/>
</dbReference>
<dbReference type="InterPro" id="IPR018300">
    <property type="entry name" value="Aminotrans_IV_CS"/>
</dbReference>
<keyword evidence="7" id="KW-1185">Reference proteome</keyword>
<comment type="similarity">
    <text evidence="2 4">Belongs to the class-IV pyridoxal-phosphate-dependent aminotransferase family.</text>
</comment>
<dbReference type="FunFam" id="3.20.10.10:FF:000002">
    <property type="entry name" value="D-alanine aminotransferase"/>
    <property type="match status" value="1"/>
</dbReference>
<dbReference type="InterPro" id="IPR001544">
    <property type="entry name" value="Aminotrans_IV"/>
</dbReference>
<comment type="caution">
    <text evidence="6">The sequence shown here is derived from an EMBL/GenBank/DDBJ whole genome shotgun (WGS) entry which is preliminary data.</text>
</comment>